<name>A0A3G8Y938_9DEIO</name>
<feature type="signal peptide" evidence="1">
    <location>
        <begin position="1"/>
        <end position="26"/>
    </location>
</feature>
<proteinExistence type="predicted"/>
<evidence type="ECO:0000256" key="1">
    <source>
        <dbReference type="SAM" id="SignalP"/>
    </source>
</evidence>
<evidence type="ECO:0008006" key="4">
    <source>
        <dbReference type="Google" id="ProtNLM"/>
    </source>
</evidence>
<sequence length="159" mass="16653">MKKNLMLLALAGIFSLAACSPPSVPAAQVQQLTDLAPVIVKAAEPAPLTPPLFPAQPPVTFGGPEQSWLEVTTYQAEQPLTGDSCTATASRLDTGQVSVISVGCAGVSFATVHVIEASGRDTPQLVGPQNLVITQRAQGVKIAEPTFRVLIEGKQIWPK</sequence>
<reference evidence="2 3" key="1">
    <citation type="submission" date="2018-11" db="EMBL/GenBank/DDBJ databases">
        <title>Deinococcus shelandsis sp. nov., isolated from South Shetland Islands soil of Antarctica.</title>
        <authorList>
            <person name="Tian J."/>
        </authorList>
    </citation>
    <scope>NUCLEOTIDE SEQUENCE [LARGE SCALE GENOMIC DNA]</scope>
    <source>
        <strain evidence="2 3">S14-83T</strain>
    </source>
</reference>
<accession>A0A3G8Y938</accession>
<dbReference type="PROSITE" id="PS51257">
    <property type="entry name" value="PROKAR_LIPOPROTEIN"/>
    <property type="match status" value="1"/>
</dbReference>
<keyword evidence="3" id="KW-1185">Reference proteome</keyword>
<protein>
    <recommendedName>
        <fullName evidence="4">Lipoprotein</fullName>
    </recommendedName>
</protein>
<organism evidence="2 3">
    <name type="scientific">Deinococcus psychrotolerans</name>
    <dbReference type="NCBI Taxonomy" id="2489213"/>
    <lineage>
        <taxon>Bacteria</taxon>
        <taxon>Thermotogati</taxon>
        <taxon>Deinococcota</taxon>
        <taxon>Deinococci</taxon>
        <taxon>Deinococcales</taxon>
        <taxon>Deinococcaceae</taxon>
        <taxon>Deinococcus</taxon>
    </lineage>
</organism>
<dbReference type="KEGG" id="dph:EHF33_03190"/>
<evidence type="ECO:0000313" key="3">
    <source>
        <dbReference type="Proteomes" id="UP000276417"/>
    </source>
</evidence>
<feature type="chain" id="PRO_5018287488" description="Lipoprotein" evidence="1">
    <location>
        <begin position="27"/>
        <end position="159"/>
    </location>
</feature>
<keyword evidence="1" id="KW-0732">Signal</keyword>
<dbReference type="RefSeq" id="WP_124867827.1">
    <property type="nucleotide sequence ID" value="NZ_CP034183.1"/>
</dbReference>
<evidence type="ECO:0000313" key="2">
    <source>
        <dbReference type="EMBL" id="AZI41878.1"/>
    </source>
</evidence>
<dbReference type="Proteomes" id="UP000276417">
    <property type="component" value="Chromosome 1"/>
</dbReference>
<gene>
    <name evidence="2" type="ORF">EHF33_03190</name>
</gene>
<dbReference type="EMBL" id="CP034183">
    <property type="protein sequence ID" value="AZI41878.1"/>
    <property type="molecule type" value="Genomic_DNA"/>
</dbReference>
<dbReference type="AlphaFoldDB" id="A0A3G8Y938"/>